<dbReference type="Proteomes" id="UP000198867">
    <property type="component" value="Unassembled WGS sequence"/>
</dbReference>
<evidence type="ECO:0000256" key="2">
    <source>
        <dbReference type="ARBA" id="ARBA00007357"/>
    </source>
</evidence>
<dbReference type="PANTHER" id="PTHR11733">
    <property type="entry name" value="ZINC METALLOPROTEASE FAMILY M13 NEPRILYSIN-RELATED"/>
    <property type="match status" value="1"/>
</dbReference>
<dbReference type="PRINTS" id="PR00786">
    <property type="entry name" value="NEPRILYSIN"/>
</dbReference>
<reference evidence="11" key="1">
    <citation type="submission" date="2016-10" db="EMBL/GenBank/DDBJ databases">
        <authorList>
            <person name="Varghese N."/>
            <person name="Submissions S."/>
        </authorList>
    </citation>
    <scope>NUCLEOTIDE SEQUENCE [LARGE SCALE GENOMIC DNA]</scope>
    <source>
        <strain evidence="11">CGMCC 1.11101</strain>
    </source>
</reference>
<keyword evidence="3" id="KW-0645">Protease</keyword>
<dbReference type="RefSeq" id="WP_090708500.1">
    <property type="nucleotide sequence ID" value="NZ_FOVM01000001.1"/>
</dbReference>
<evidence type="ECO:0000256" key="5">
    <source>
        <dbReference type="ARBA" id="ARBA00022801"/>
    </source>
</evidence>
<keyword evidence="4" id="KW-0479">Metal-binding</keyword>
<dbReference type="Pfam" id="PF01431">
    <property type="entry name" value="Peptidase_M13"/>
    <property type="match status" value="1"/>
</dbReference>
<protein>
    <submittedName>
        <fullName evidence="10">Putative endopeptidase</fullName>
    </submittedName>
</protein>
<dbReference type="GO" id="GO:0005886">
    <property type="term" value="C:plasma membrane"/>
    <property type="evidence" value="ECO:0007669"/>
    <property type="project" value="TreeGrafter"/>
</dbReference>
<dbReference type="InterPro" id="IPR008753">
    <property type="entry name" value="Peptidase_M13_N"/>
</dbReference>
<dbReference type="GO" id="GO:0004222">
    <property type="term" value="F:metalloendopeptidase activity"/>
    <property type="evidence" value="ECO:0007669"/>
    <property type="project" value="InterPro"/>
</dbReference>
<dbReference type="STRING" id="995034.SAMN05216219_0512"/>
<feature type="domain" description="Peptidase M13 C-terminal" evidence="8">
    <location>
        <begin position="465"/>
        <end position="668"/>
    </location>
</feature>
<evidence type="ECO:0000256" key="7">
    <source>
        <dbReference type="ARBA" id="ARBA00023049"/>
    </source>
</evidence>
<dbReference type="InterPro" id="IPR024079">
    <property type="entry name" value="MetalloPept_cat_dom_sf"/>
</dbReference>
<evidence type="ECO:0000256" key="1">
    <source>
        <dbReference type="ARBA" id="ARBA00001947"/>
    </source>
</evidence>
<dbReference type="AlphaFoldDB" id="A0A1I4YTN1"/>
<evidence type="ECO:0000256" key="3">
    <source>
        <dbReference type="ARBA" id="ARBA00022670"/>
    </source>
</evidence>
<dbReference type="OrthoDB" id="9775677at2"/>
<sequence>MTNAALPSGISLDELDPAVRPQDDLYRHVNGKWLARTEIPADKARWGSFHMLAEEAEKAVQAIILEAQDAAVDANADPEQRKVGDLYASFMDEGLVEALGATPIAGQLAAIENIGSIQQLVRTTAQLDRAGVSGFFQLYVDNDPGNPERYLVLLEQGGISLPDESYYRDDKFASIRTAYVSHIEQMFELVAEGVPGGSQFRSAAARAQHVFDIETAIAAVHWDNVRSRDSEATYNLHTWDEAAALFSGRDGDRALIDAWLQALGAPEGAFDEVVVRQPSFFAGLAPLLVSSKLEAWKDWLAWKVIHGAAPYLSRDFVAANFGFYGRTLSGTPEIRDRWKRGVSLVESVLGEAVGKIYVDRHFPAEAKASMDVLVDNLVEAYRGSISTLTWMGNDTRKRALEKLEKFTPKIGFPSKWRDYESLDVQRTDLLGNVRRASLFEFNRELGKIGKPLDREEWFMTPQTINAYYNPGFNEIVFPAAILQFPFFEQGRDAAANYGAIGAVIGHEIGHGFDDQGSKYDGNGKLTDWWTAKDRKAFEKRTASLIAQFNALAPAQVADHHVNGALTIGENIGDLGGLSIAWKAYLISLAGEEPPVIDGLTGAERFFLSWAQAWQQKARDAEVIRLLAIDPHSPNEFRCNQIVRNIDEFYQTFDVTPADALWLDPSQRVTIW</sequence>
<dbReference type="Gene3D" id="3.40.390.10">
    <property type="entry name" value="Collagenase (Catalytic Domain)"/>
    <property type="match status" value="1"/>
</dbReference>
<dbReference type="PROSITE" id="PS51885">
    <property type="entry name" value="NEPRILYSIN"/>
    <property type="match status" value="1"/>
</dbReference>
<dbReference type="GO" id="GO:0046872">
    <property type="term" value="F:metal ion binding"/>
    <property type="evidence" value="ECO:0007669"/>
    <property type="project" value="UniProtKB-KW"/>
</dbReference>
<keyword evidence="5" id="KW-0378">Hydrolase</keyword>
<evidence type="ECO:0000259" key="8">
    <source>
        <dbReference type="Pfam" id="PF01431"/>
    </source>
</evidence>
<dbReference type="Gene3D" id="1.10.1380.10">
    <property type="entry name" value="Neutral endopeptidase , domain2"/>
    <property type="match status" value="1"/>
</dbReference>
<dbReference type="PANTHER" id="PTHR11733:SF167">
    <property type="entry name" value="FI17812P1-RELATED"/>
    <property type="match status" value="1"/>
</dbReference>
<gene>
    <name evidence="10" type="ORF">SAMN05216219_0512</name>
</gene>
<dbReference type="Pfam" id="PF05649">
    <property type="entry name" value="Peptidase_M13_N"/>
    <property type="match status" value="1"/>
</dbReference>
<evidence type="ECO:0000259" key="9">
    <source>
        <dbReference type="Pfam" id="PF05649"/>
    </source>
</evidence>
<accession>A0A1I4YTN1</accession>
<keyword evidence="6" id="KW-0862">Zinc</keyword>
<evidence type="ECO:0000256" key="4">
    <source>
        <dbReference type="ARBA" id="ARBA00022723"/>
    </source>
</evidence>
<dbReference type="CDD" id="cd08662">
    <property type="entry name" value="M13"/>
    <property type="match status" value="1"/>
</dbReference>
<keyword evidence="11" id="KW-1185">Reference proteome</keyword>
<dbReference type="SUPFAM" id="SSF55486">
    <property type="entry name" value="Metalloproteases ('zincins'), catalytic domain"/>
    <property type="match status" value="1"/>
</dbReference>
<name>A0A1I4YTN1_9MICO</name>
<evidence type="ECO:0000313" key="11">
    <source>
        <dbReference type="Proteomes" id="UP000198867"/>
    </source>
</evidence>
<dbReference type="InterPro" id="IPR000718">
    <property type="entry name" value="Peptidase_M13"/>
</dbReference>
<comment type="similarity">
    <text evidence="2">Belongs to the peptidase M13 family.</text>
</comment>
<proteinExistence type="inferred from homology"/>
<keyword evidence="7" id="KW-0482">Metalloprotease</keyword>
<dbReference type="EMBL" id="FOVM01000001">
    <property type="protein sequence ID" value="SFN41382.1"/>
    <property type="molecule type" value="Genomic_DNA"/>
</dbReference>
<feature type="domain" description="Peptidase M13 N-terminal" evidence="9">
    <location>
        <begin position="21"/>
        <end position="413"/>
    </location>
</feature>
<dbReference type="GO" id="GO:0016485">
    <property type="term" value="P:protein processing"/>
    <property type="evidence" value="ECO:0007669"/>
    <property type="project" value="TreeGrafter"/>
</dbReference>
<comment type="cofactor">
    <cofactor evidence="1">
        <name>Zn(2+)</name>
        <dbReference type="ChEBI" id="CHEBI:29105"/>
    </cofactor>
</comment>
<dbReference type="InterPro" id="IPR018497">
    <property type="entry name" value="Peptidase_M13_C"/>
</dbReference>
<organism evidence="10 11">
    <name type="scientific">Mycetocola miduiensis</name>
    <dbReference type="NCBI Taxonomy" id="995034"/>
    <lineage>
        <taxon>Bacteria</taxon>
        <taxon>Bacillati</taxon>
        <taxon>Actinomycetota</taxon>
        <taxon>Actinomycetes</taxon>
        <taxon>Micrococcales</taxon>
        <taxon>Microbacteriaceae</taxon>
        <taxon>Mycetocola</taxon>
    </lineage>
</organism>
<evidence type="ECO:0000313" key="10">
    <source>
        <dbReference type="EMBL" id="SFN41382.1"/>
    </source>
</evidence>
<dbReference type="InterPro" id="IPR042089">
    <property type="entry name" value="Peptidase_M13_dom_2"/>
</dbReference>
<evidence type="ECO:0000256" key="6">
    <source>
        <dbReference type="ARBA" id="ARBA00022833"/>
    </source>
</evidence>